<gene>
    <name evidence="2" type="ORF">METZ01_LOCUS273957</name>
</gene>
<evidence type="ECO:0000313" key="2">
    <source>
        <dbReference type="EMBL" id="SVC21103.1"/>
    </source>
</evidence>
<accession>A0A382KC69</accession>
<dbReference type="EMBL" id="UINC01079269">
    <property type="protein sequence ID" value="SVC21103.1"/>
    <property type="molecule type" value="Genomic_DNA"/>
</dbReference>
<feature type="non-terminal residue" evidence="2">
    <location>
        <position position="1"/>
    </location>
</feature>
<feature type="compositionally biased region" description="Basic residues" evidence="1">
    <location>
        <begin position="67"/>
        <end position="80"/>
    </location>
</feature>
<protein>
    <submittedName>
        <fullName evidence="2">Uncharacterized protein</fullName>
    </submittedName>
</protein>
<evidence type="ECO:0000256" key="1">
    <source>
        <dbReference type="SAM" id="MobiDB-lite"/>
    </source>
</evidence>
<sequence>RRLSPHRRHAVVAGRTRLGHDLLRVHRRPPARCIVPRLRAVPFEPDTQPDRRFRAGRPVGFNSRVQRPPKRCRGSRRPGVRLASGHRRFRSRLLSASLRSLRRRTYRPGSHPLLRPDVGLLPVADTGRAPAYSVL</sequence>
<name>A0A382KC69_9ZZZZ</name>
<organism evidence="2">
    <name type="scientific">marine metagenome</name>
    <dbReference type="NCBI Taxonomy" id="408172"/>
    <lineage>
        <taxon>unclassified sequences</taxon>
        <taxon>metagenomes</taxon>
        <taxon>ecological metagenomes</taxon>
    </lineage>
</organism>
<reference evidence="2" key="1">
    <citation type="submission" date="2018-05" db="EMBL/GenBank/DDBJ databases">
        <authorList>
            <person name="Lanie J.A."/>
            <person name="Ng W.-L."/>
            <person name="Kazmierczak K.M."/>
            <person name="Andrzejewski T.M."/>
            <person name="Davidsen T.M."/>
            <person name="Wayne K.J."/>
            <person name="Tettelin H."/>
            <person name="Glass J.I."/>
            <person name="Rusch D."/>
            <person name="Podicherti R."/>
            <person name="Tsui H.-C.T."/>
            <person name="Winkler M.E."/>
        </authorList>
    </citation>
    <scope>NUCLEOTIDE SEQUENCE</scope>
</reference>
<feature type="region of interest" description="Disordered" evidence="1">
    <location>
        <begin position="45"/>
        <end position="80"/>
    </location>
</feature>
<feature type="non-terminal residue" evidence="2">
    <location>
        <position position="135"/>
    </location>
</feature>
<proteinExistence type="predicted"/>
<dbReference type="AlphaFoldDB" id="A0A382KC69"/>